<comment type="caution">
    <text evidence="2">The sequence shown here is derived from an EMBL/GenBank/DDBJ whole genome shotgun (WGS) entry which is preliminary data.</text>
</comment>
<dbReference type="Proteomes" id="UP000243217">
    <property type="component" value="Unassembled WGS sequence"/>
</dbReference>
<accession>A0A1V9YHB7</accession>
<evidence type="ECO:0000259" key="1">
    <source>
        <dbReference type="Pfam" id="PF16363"/>
    </source>
</evidence>
<evidence type="ECO:0000313" key="2">
    <source>
        <dbReference type="EMBL" id="OQR85096.1"/>
    </source>
</evidence>
<dbReference type="AlphaFoldDB" id="A0A1V9YHB7"/>
<evidence type="ECO:0000313" key="3">
    <source>
        <dbReference type="Proteomes" id="UP000243217"/>
    </source>
</evidence>
<gene>
    <name evidence="2" type="ORF">THRCLA_10787</name>
</gene>
<dbReference type="EMBL" id="JNBS01003905">
    <property type="protein sequence ID" value="OQR85096.1"/>
    <property type="molecule type" value="Genomic_DNA"/>
</dbReference>
<protein>
    <submittedName>
        <fullName evidence="2">dTDP-glucose 4,6-dehydratase</fullName>
    </submittedName>
</protein>
<dbReference type="InterPro" id="IPR016040">
    <property type="entry name" value="NAD(P)-bd_dom"/>
</dbReference>
<dbReference type="Gene3D" id="3.90.25.10">
    <property type="entry name" value="UDP-galactose 4-epimerase, domain 1"/>
    <property type="match status" value="1"/>
</dbReference>
<dbReference type="SUPFAM" id="SSF51735">
    <property type="entry name" value="NAD(P)-binding Rossmann-fold domains"/>
    <property type="match status" value="1"/>
</dbReference>
<organism evidence="2 3">
    <name type="scientific">Thraustotheca clavata</name>
    <dbReference type="NCBI Taxonomy" id="74557"/>
    <lineage>
        <taxon>Eukaryota</taxon>
        <taxon>Sar</taxon>
        <taxon>Stramenopiles</taxon>
        <taxon>Oomycota</taxon>
        <taxon>Saprolegniomycetes</taxon>
        <taxon>Saprolegniales</taxon>
        <taxon>Achlyaceae</taxon>
        <taxon>Thraustotheca</taxon>
    </lineage>
</organism>
<proteinExistence type="predicted"/>
<dbReference type="PANTHER" id="PTHR43000">
    <property type="entry name" value="DTDP-D-GLUCOSE 4,6-DEHYDRATASE-RELATED"/>
    <property type="match status" value="1"/>
</dbReference>
<dbReference type="Gene3D" id="3.40.50.720">
    <property type="entry name" value="NAD(P)-binding Rossmann-like Domain"/>
    <property type="match status" value="1"/>
</dbReference>
<dbReference type="STRING" id="74557.A0A1V9YHB7"/>
<reference evidence="2 3" key="1">
    <citation type="journal article" date="2014" name="Genome Biol. Evol.">
        <title>The secreted proteins of Achlya hypogyna and Thraustotheca clavata identify the ancestral oomycete secretome and reveal gene acquisitions by horizontal gene transfer.</title>
        <authorList>
            <person name="Misner I."/>
            <person name="Blouin N."/>
            <person name="Leonard G."/>
            <person name="Richards T.A."/>
            <person name="Lane C.E."/>
        </authorList>
    </citation>
    <scope>NUCLEOTIDE SEQUENCE [LARGE SCALE GENOMIC DNA]</scope>
    <source>
        <strain evidence="2 3">ATCC 34112</strain>
    </source>
</reference>
<sequence>MGTYVLLEEAKKFNIKRFHHISTDEVYGDVPVGTSSVETDPVAPRSPYAASKASADLLVLSYFTTFNLPITITRGSNNIGPYQYPEKVIPLFTTNALENLPLPVYGDGLQCREYQYVQDHCEAIDLVLHHGVVGEIYNAGAGETLDNLSMTHAVLAAVQKPTSLIRHVQDRAGHDRRYSMIIDKIKALGWTPRHSPLESIQKTVEWYITHPQWWTNIKQKQDFQSFYQNQYAHRLANA</sequence>
<dbReference type="InterPro" id="IPR036291">
    <property type="entry name" value="NAD(P)-bd_dom_sf"/>
</dbReference>
<feature type="domain" description="NAD(P)-binding" evidence="1">
    <location>
        <begin position="1"/>
        <end position="202"/>
    </location>
</feature>
<dbReference type="OrthoDB" id="16464at2759"/>
<keyword evidence="3" id="KW-1185">Reference proteome</keyword>
<dbReference type="Pfam" id="PF16363">
    <property type="entry name" value="GDP_Man_Dehyd"/>
    <property type="match status" value="1"/>
</dbReference>
<name>A0A1V9YHB7_9STRA</name>